<dbReference type="EMBL" id="CP001816">
    <property type="protein sequence ID" value="ACZ11234.1"/>
    <property type="molecule type" value="Genomic_DNA"/>
</dbReference>
<dbReference type="eggNOG" id="COG1433">
    <property type="taxonomic scope" value="Bacteria"/>
</dbReference>
<reference evidence="2 3" key="2">
    <citation type="journal article" date="2010" name="Stand. Genomic Sci.">
        <title>Complete genome sequence of Sulfurospirillum deleyianum type strain (5175).</title>
        <authorList>
            <person name="Sikorski J."/>
            <person name="Lapidus A."/>
            <person name="Copeland A."/>
            <person name="Glavina Del Rio T."/>
            <person name="Nolan M."/>
            <person name="Lucas S."/>
            <person name="Chen F."/>
            <person name="Tice H."/>
            <person name="Cheng J.F."/>
            <person name="Saunders E."/>
            <person name="Bruce D."/>
            <person name="Goodwin L."/>
            <person name="Pitluck S."/>
            <person name="Ovchinnikova G."/>
            <person name="Pati A."/>
            <person name="Ivanova N."/>
            <person name="Mavromatis K."/>
            <person name="Chen A."/>
            <person name="Palaniappan K."/>
            <person name="Chain P."/>
            <person name="Land M."/>
            <person name="Hauser L."/>
            <person name="Chang Y.J."/>
            <person name="Jeffries C.D."/>
            <person name="Brettin T."/>
            <person name="Detter J.C."/>
            <person name="Han C."/>
            <person name="Rohde M."/>
            <person name="Lang E."/>
            <person name="Spring S."/>
            <person name="Goker M."/>
            <person name="Bristow J."/>
            <person name="Eisen J.A."/>
            <person name="Markowitz V."/>
            <person name="Hugenholtz P."/>
            <person name="Kyrpides N.C."/>
            <person name="Klenk H.P."/>
        </authorList>
    </citation>
    <scope>NUCLEOTIDE SEQUENCE [LARGE SCALE GENOMIC DNA]</scope>
    <source>
        <strain evidence="3">ATCC 51133 / DSM 6946 / 5175</strain>
    </source>
</reference>
<reference evidence="3" key="1">
    <citation type="submission" date="2009-11" db="EMBL/GenBank/DDBJ databases">
        <title>The complete genome of Sulfurospirillum deleyianum DSM 6946.</title>
        <authorList>
            <consortium name="US DOE Joint Genome Institute (JGI-PGF)"/>
            <person name="Lucas S."/>
            <person name="Copeland A."/>
            <person name="Lapidus A."/>
            <person name="Glavina del Rio T."/>
            <person name="Dalin E."/>
            <person name="Tice H."/>
            <person name="Bruce D."/>
            <person name="Goodwin L."/>
            <person name="Pitluck S."/>
            <person name="Kyrpides N."/>
            <person name="Mavromatis K."/>
            <person name="Ivanova N."/>
            <person name="Ovchinnikova G."/>
            <person name="Munk A.C."/>
            <person name="Lu M."/>
            <person name="Brettin T."/>
            <person name="Detter J.C."/>
            <person name="Han C."/>
            <person name="Tapia R."/>
            <person name="Larimer F."/>
            <person name="Land M."/>
            <person name="Hauser L."/>
            <person name="Markowitz V."/>
            <person name="Cheng J.F."/>
            <person name="Hugenholtz P."/>
            <person name="Woyke T."/>
            <person name="Wu D."/>
            <person name="Aumann P."/>
            <person name="Schneider S."/>
            <person name="Lang E."/>
            <person name="Spring S."/>
            <person name="Klenk H.P."/>
            <person name="Eisen J.A."/>
        </authorList>
    </citation>
    <scope>NUCLEOTIDE SEQUENCE [LARGE SCALE GENOMIC DNA]</scope>
    <source>
        <strain evidence="3">ATCC 51133 / DSM 6946 / 5175</strain>
    </source>
</reference>
<keyword evidence="3" id="KW-1185">Reference proteome</keyword>
<dbReference type="STRING" id="525898.Sdel_0196"/>
<dbReference type="KEGG" id="sdl:Sdel_0196"/>
<dbReference type="Proteomes" id="UP000002222">
    <property type="component" value="Chromosome"/>
</dbReference>
<evidence type="ECO:0000313" key="3">
    <source>
        <dbReference type="Proteomes" id="UP000002222"/>
    </source>
</evidence>
<organism evidence="2 3">
    <name type="scientific">Sulfurospirillum deleyianum (strain ATCC 51133 / DSM 6946 / 5175)</name>
    <dbReference type="NCBI Taxonomy" id="525898"/>
    <lineage>
        <taxon>Bacteria</taxon>
        <taxon>Pseudomonadati</taxon>
        <taxon>Campylobacterota</taxon>
        <taxon>Epsilonproteobacteria</taxon>
        <taxon>Campylobacterales</taxon>
        <taxon>Sulfurospirillaceae</taxon>
        <taxon>Sulfurospirillum</taxon>
    </lineage>
</organism>
<dbReference type="AlphaFoldDB" id="D1AZ96"/>
<evidence type="ECO:0000313" key="2">
    <source>
        <dbReference type="EMBL" id="ACZ11234.1"/>
    </source>
</evidence>
<dbReference type="RefSeq" id="WP_012856000.1">
    <property type="nucleotide sequence ID" value="NC_013512.1"/>
</dbReference>
<feature type="region of interest" description="Disordered" evidence="1">
    <location>
        <begin position="1"/>
        <end position="33"/>
    </location>
</feature>
<proteinExistence type="predicted"/>
<dbReference type="HOGENOM" id="CLU_2511462_0_0_7"/>
<protein>
    <recommendedName>
        <fullName evidence="4">Ferredoxin</fullName>
    </recommendedName>
</protein>
<evidence type="ECO:0008006" key="4">
    <source>
        <dbReference type="Google" id="ProtNLM"/>
    </source>
</evidence>
<gene>
    <name evidence="2" type="ordered locus">Sdel_0196</name>
</gene>
<evidence type="ECO:0000256" key="1">
    <source>
        <dbReference type="SAM" id="MobiDB-lite"/>
    </source>
</evidence>
<sequence>MFGRNKANRCGNGMNQNGGRGANMRGNGNQGNMGGGRNNGGAFGMGGFCVCTKCGEKVPHERGVKCTTQKCPACGHTLVREELVQQKNTAVQQ</sequence>
<name>D1AZ96_SULD5</name>
<accession>D1AZ96</accession>